<dbReference type="AlphaFoldDB" id="A0A8K0GJ79"/>
<dbReference type="GO" id="GO:0004519">
    <property type="term" value="F:endonuclease activity"/>
    <property type="evidence" value="ECO:0007669"/>
    <property type="project" value="UniProtKB-KW"/>
</dbReference>
<feature type="compositionally biased region" description="Basic and acidic residues" evidence="9">
    <location>
        <begin position="736"/>
        <end position="750"/>
    </location>
</feature>
<dbReference type="FunFam" id="1.10.340.70:FF:000004">
    <property type="entry name" value="Retrovirus-related Pol polyprotein from transposon 297-like Protein"/>
    <property type="match status" value="1"/>
</dbReference>
<dbReference type="InterPro" id="IPR036397">
    <property type="entry name" value="RNaseH_sf"/>
</dbReference>
<dbReference type="PANTHER" id="PTHR37984:SF8">
    <property type="entry name" value="CCHC-TYPE DOMAIN-CONTAINING PROTEIN"/>
    <property type="match status" value="1"/>
</dbReference>
<evidence type="ECO:0000313" key="12">
    <source>
        <dbReference type="EMBL" id="KAF2901351.1"/>
    </source>
</evidence>
<dbReference type="GO" id="GO:0003676">
    <property type="term" value="F:nucleic acid binding"/>
    <property type="evidence" value="ECO:0007669"/>
    <property type="project" value="InterPro"/>
</dbReference>
<dbReference type="SUPFAM" id="SSF56672">
    <property type="entry name" value="DNA/RNA polymerases"/>
    <property type="match status" value="1"/>
</dbReference>
<evidence type="ECO:0000256" key="1">
    <source>
        <dbReference type="ARBA" id="ARBA00012493"/>
    </source>
</evidence>
<feature type="domain" description="Integrase zinc-binding" evidence="11">
    <location>
        <begin position="430"/>
        <end position="484"/>
    </location>
</feature>
<dbReference type="InterPro" id="IPR041373">
    <property type="entry name" value="RT_RNaseH"/>
</dbReference>
<dbReference type="OrthoDB" id="8068582at2759"/>
<accession>A0A8K0GJ79</accession>
<comment type="caution">
    <text evidence="12">The sequence shown here is derived from an EMBL/GenBank/DDBJ whole genome shotgun (WGS) entry which is preliminary data.</text>
</comment>
<keyword evidence="5" id="KW-0255">Endonuclease</keyword>
<feature type="region of interest" description="Disordered" evidence="9">
    <location>
        <begin position="727"/>
        <end position="756"/>
    </location>
</feature>
<keyword evidence="6" id="KW-0378">Hydrolase</keyword>
<evidence type="ECO:0000256" key="3">
    <source>
        <dbReference type="ARBA" id="ARBA00022695"/>
    </source>
</evidence>
<dbReference type="InterPro" id="IPR043502">
    <property type="entry name" value="DNA/RNA_pol_sf"/>
</dbReference>
<feature type="coiled-coil region" evidence="8">
    <location>
        <begin position="104"/>
        <end position="134"/>
    </location>
</feature>
<gene>
    <name evidence="12" type="ORF">ILUMI_04836</name>
</gene>
<dbReference type="Gene3D" id="3.30.420.10">
    <property type="entry name" value="Ribonuclease H-like superfamily/Ribonuclease H"/>
    <property type="match status" value="1"/>
</dbReference>
<dbReference type="SUPFAM" id="SSF53098">
    <property type="entry name" value="Ribonuclease H-like"/>
    <property type="match status" value="1"/>
</dbReference>
<dbReference type="EC" id="2.7.7.49" evidence="1"/>
<reference evidence="12" key="1">
    <citation type="submission" date="2019-08" db="EMBL/GenBank/DDBJ databases">
        <title>The genome of the North American firefly Photinus pyralis.</title>
        <authorList>
            <consortium name="Photinus pyralis genome working group"/>
            <person name="Fallon T.R."/>
            <person name="Sander Lower S.E."/>
            <person name="Weng J.-K."/>
        </authorList>
    </citation>
    <scope>NUCLEOTIDE SEQUENCE</scope>
    <source>
        <strain evidence="12">TRF0915ILg1</strain>
        <tissue evidence="12">Whole body</tissue>
    </source>
</reference>
<keyword evidence="8" id="KW-0175">Coiled coil</keyword>
<evidence type="ECO:0000313" key="13">
    <source>
        <dbReference type="Proteomes" id="UP000801492"/>
    </source>
</evidence>
<organism evidence="12 13">
    <name type="scientific">Ignelater luminosus</name>
    <name type="common">Cucubano</name>
    <name type="synonym">Pyrophorus luminosus</name>
    <dbReference type="NCBI Taxonomy" id="2038154"/>
    <lineage>
        <taxon>Eukaryota</taxon>
        <taxon>Metazoa</taxon>
        <taxon>Ecdysozoa</taxon>
        <taxon>Arthropoda</taxon>
        <taxon>Hexapoda</taxon>
        <taxon>Insecta</taxon>
        <taxon>Pterygota</taxon>
        <taxon>Neoptera</taxon>
        <taxon>Endopterygota</taxon>
        <taxon>Coleoptera</taxon>
        <taxon>Polyphaga</taxon>
        <taxon>Elateriformia</taxon>
        <taxon>Elateroidea</taxon>
        <taxon>Elateridae</taxon>
        <taxon>Agrypninae</taxon>
        <taxon>Pyrophorini</taxon>
        <taxon>Ignelater</taxon>
    </lineage>
</organism>
<keyword evidence="3" id="KW-0548">Nucleotidyltransferase</keyword>
<keyword evidence="4" id="KW-0540">Nuclease</keyword>
<dbReference type="EMBL" id="VTPC01001686">
    <property type="protein sequence ID" value="KAF2901351.1"/>
    <property type="molecule type" value="Genomic_DNA"/>
</dbReference>
<keyword evidence="13" id="KW-1185">Reference proteome</keyword>
<name>A0A8K0GJ79_IGNLU</name>
<sequence>MLRDQTAFGILDGELKKKFLQRNVDTLTLQNIINQCRVQEATETQFKHINKDETFHKIEKKKLNVFRTCKFCAKKHAFMKGTCPARDSICNFCSSKGHYEKCCLKKRNAKKKEYEQKNKSVKEIKKELSSTDEDTEVYIEVQKIITEYEDLFQEYGTLEGTVSLEIDKNIVPIIQKPRRIPINIRKALKDELQNLDKAGIIMKKGEHTDWNVRLNKSKLKLCQLEVPFYGHILTNEGVKPDFSKTQAIKEMPTSTNKQELHRFLDIKALKYFRKHQPITLECDASSGGLCAAMYQDDGVVAYAFRTLTSTEKNHAMIEKVFTCSKFDKYIVGNPMVTVKTDHKPLVAIFKKPLLNTPKRLQATLMSLQRYNINLLHVNGKNNVFADTLSRLPLNDQLHIFQVSNTEKHIAKINIIKVQNGLILRDDRILIPFNLRKIMIEKLHTSHTGIENSLKLSKQNLFWPGMTQEITEKIRYCEICQRHSNNLQKLPMMSSLVPDYPWQVISMCFAEYQGKNRKILVLVDHYSDYFEASFLKDLKPNSVIACLKEIFSRFSIPELLIFDRAYHIFTLPSTMKCKQELWWLLLHHRNTPNKIALTPVQRLMSRQTRHGLPSLNLKSKKTEDVTKNIEDRHKHSKLYYDRNTKDLPAPSVGNKVPVQLKPILIIYGQENMVNVKLRQETEENLVSVENSESVNINKEQANQNNKQDSATNVSIDNFNDSATNVLAENSKNSVTDVSKDNSNDSSKDSTHHRVRRLPTKCKDFQMF</sequence>
<dbReference type="PANTHER" id="PTHR37984">
    <property type="entry name" value="PROTEIN CBG26694"/>
    <property type="match status" value="1"/>
</dbReference>
<feature type="domain" description="Reverse transcriptase RNase H-like" evidence="10">
    <location>
        <begin position="276"/>
        <end position="370"/>
    </location>
</feature>
<evidence type="ECO:0000256" key="2">
    <source>
        <dbReference type="ARBA" id="ARBA00022679"/>
    </source>
</evidence>
<dbReference type="GO" id="GO:0003964">
    <property type="term" value="F:RNA-directed DNA polymerase activity"/>
    <property type="evidence" value="ECO:0007669"/>
    <property type="project" value="UniProtKB-KW"/>
</dbReference>
<evidence type="ECO:0000256" key="7">
    <source>
        <dbReference type="ARBA" id="ARBA00022918"/>
    </source>
</evidence>
<evidence type="ECO:0000259" key="11">
    <source>
        <dbReference type="Pfam" id="PF17921"/>
    </source>
</evidence>
<evidence type="ECO:0000256" key="9">
    <source>
        <dbReference type="SAM" id="MobiDB-lite"/>
    </source>
</evidence>
<dbReference type="CDD" id="cd09274">
    <property type="entry name" value="RNase_HI_RT_Ty3"/>
    <property type="match status" value="1"/>
</dbReference>
<keyword evidence="2" id="KW-0808">Transferase</keyword>
<dbReference type="Gene3D" id="1.10.340.70">
    <property type="match status" value="1"/>
</dbReference>
<dbReference type="InterPro" id="IPR012337">
    <property type="entry name" value="RNaseH-like_sf"/>
</dbReference>
<evidence type="ECO:0000256" key="8">
    <source>
        <dbReference type="SAM" id="Coils"/>
    </source>
</evidence>
<dbReference type="Pfam" id="PF17917">
    <property type="entry name" value="RT_RNaseH"/>
    <property type="match status" value="1"/>
</dbReference>
<evidence type="ECO:0000256" key="4">
    <source>
        <dbReference type="ARBA" id="ARBA00022722"/>
    </source>
</evidence>
<dbReference type="Pfam" id="PF17921">
    <property type="entry name" value="Integrase_H2C2"/>
    <property type="match status" value="1"/>
</dbReference>
<evidence type="ECO:0000256" key="5">
    <source>
        <dbReference type="ARBA" id="ARBA00022759"/>
    </source>
</evidence>
<evidence type="ECO:0000256" key="6">
    <source>
        <dbReference type="ARBA" id="ARBA00022801"/>
    </source>
</evidence>
<dbReference type="InterPro" id="IPR050951">
    <property type="entry name" value="Retrovirus_Pol_polyprotein"/>
</dbReference>
<dbReference type="GO" id="GO:0042575">
    <property type="term" value="C:DNA polymerase complex"/>
    <property type="evidence" value="ECO:0007669"/>
    <property type="project" value="UniProtKB-ARBA"/>
</dbReference>
<keyword evidence="7" id="KW-0695">RNA-directed DNA polymerase</keyword>
<dbReference type="GO" id="GO:0016787">
    <property type="term" value="F:hydrolase activity"/>
    <property type="evidence" value="ECO:0007669"/>
    <property type="project" value="UniProtKB-KW"/>
</dbReference>
<evidence type="ECO:0000259" key="10">
    <source>
        <dbReference type="Pfam" id="PF17917"/>
    </source>
</evidence>
<dbReference type="Proteomes" id="UP000801492">
    <property type="component" value="Unassembled WGS sequence"/>
</dbReference>
<protein>
    <recommendedName>
        <fullName evidence="1">RNA-directed DNA polymerase</fullName>
        <ecNumber evidence="1">2.7.7.49</ecNumber>
    </recommendedName>
</protein>
<proteinExistence type="predicted"/>
<dbReference type="InterPro" id="IPR041588">
    <property type="entry name" value="Integrase_H2C2"/>
</dbReference>